<evidence type="ECO:0000313" key="8">
    <source>
        <dbReference type="Proteomes" id="UP000000954"/>
    </source>
</evidence>
<dbReference type="PANTHER" id="PTHR30627:SF1">
    <property type="entry name" value="PEPTIDOGLYCAN D,D-TRANSPEPTIDASE FTSI"/>
    <property type="match status" value="1"/>
</dbReference>
<evidence type="ECO:0000256" key="2">
    <source>
        <dbReference type="ARBA" id="ARBA00007171"/>
    </source>
</evidence>
<dbReference type="GO" id="GO:0008658">
    <property type="term" value="F:penicillin binding"/>
    <property type="evidence" value="ECO:0007669"/>
    <property type="project" value="InterPro"/>
</dbReference>
<dbReference type="InterPro" id="IPR001460">
    <property type="entry name" value="PCN-bd_Tpept"/>
</dbReference>
<evidence type="ECO:0000259" key="5">
    <source>
        <dbReference type="Pfam" id="PF00905"/>
    </source>
</evidence>
<dbReference type="Gene3D" id="3.90.1310.10">
    <property type="entry name" value="Penicillin-binding protein 2a (Domain 2)"/>
    <property type="match status" value="1"/>
</dbReference>
<protein>
    <submittedName>
        <fullName evidence="7">Cell division protein FtsI/penicillin-binding protein 2</fullName>
    </submittedName>
</protein>
<dbReference type="Gene3D" id="3.30.450.330">
    <property type="match status" value="1"/>
</dbReference>
<sequence length="581" mass="62013">MASRPSSRYPRASSRVSHSHQFDETAALVPASGSRVTFILILFALVALVGVFRLAYLSLIIGPDNAAEAIASRTQTVQVEAKRGTIYDRNGKVLATTIDATTIYCNPSEVTDPEGDANLLAGELGGTASDYIDALSKSDSSFAYIYRKADKDTAVRIKDMKLAGIYFLADSKRVYPYGQVAGQVIGLCDVDGKGVSGLELYYDETLAGTSGEMRIERGGNGYAVAGGLTEVRQAQDGKDIVVSLDVDMQERLETRLTKEVSELSGKRGDALLYDGATGEVIACASTPYLNPEDRSSVKEGSTSLMPISVAYEPGSIFKGVTMAAILEAGVLSPESELYCPSSLPADEYTVTDAHDRASETMTLTQILARSSNIGTSLAAKQLGFRQLYHKIQAYGLTEATGIDFPGESAGYCTDVSTWSTIQSYNVSFGQGLTVTPLQMARFYGALANGGVAYQPHFLLSGNTPDSQNASSWEEGQIFENTEALAPLEGMLQEVVAKGTGKKAQIEGFKPAGKTGTAQYTDDSGRYASDRYNISFIGYIPASTSKLVCFVGVTEVPGDASTASAFKDIMSFAINRYKITAQ</sequence>
<keyword evidence="4" id="KW-1133">Transmembrane helix</keyword>
<dbReference type="Proteomes" id="UP000000954">
    <property type="component" value="Chromosome"/>
</dbReference>
<evidence type="ECO:0000313" key="7">
    <source>
        <dbReference type="EMBL" id="ACU94651.1"/>
    </source>
</evidence>
<dbReference type="GO" id="GO:0005886">
    <property type="term" value="C:plasma membrane"/>
    <property type="evidence" value="ECO:0007669"/>
    <property type="project" value="TreeGrafter"/>
</dbReference>
<feature type="transmembrane region" description="Helical" evidence="4">
    <location>
        <begin position="36"/>
        <end position="56"/>
    </location>
</feature>
<proteinExistence type="inferred from homology"/>
<dbReference type="GO" id="GO:0071555">
    <property type="term" value="P:cell wall organization"/>
    <property type="evidence" value="ECO:0007669"/>
    <property type="project" value="TreeGrafter"/>
</dbReference>
<dbReference type="HOGENOM" id="CLU_009289_6_2_11"/>
<comment type="similarity">
    <text evidence="2">Belongs to the transpeptidase family.</text>
</comment>
<keyword evidence="3 4" id="KW-0472">Membrane</keyword>
<feature type="domain" description="Penicillin-binding protein transpeptidase" evidence="5">
    <location>
        <begin position="270"/>
        <end position="569"/>
    </location>
</feature>
<dbReference type="Pfam" id="PF00905">
    <property type="entry name" value="Transpeptidase"/>
    <property type="match status" value="1"/>
</dbReference>
<evidence type="ECO:0000256" key="3">
    <source>
        <dbReference type="ARBA" id="ARBA00023136"/>
    </source>
</evidence>
<keyword evidence="4" id="KW-0812">Transmembrane</keyword>
<keyword evidence="7" id="KW-0131">Cell cycle</keyword>
<feature type="domain" description="Penicillin-binding protein dimerisation" evidence="6">
    <location>
        <begin position="79"/>
        <end position="223"/>
    </location>
</feature>
<dbReference type="InterPro" id="IPR012338">
    <property type="entry name" value="Beta-lactam/transpept-like"/>
</dbReference>
<evidence type="ECO:0000259" key="6">
    <source>
        <dbReference type="Pfam" id="PF03717"/>
    </source>
</evidence>
<evidence type="ECO:0000256" key="4">
    <source>
        <dbReference type="SAM" id="Phobius"/>
    </source>
</evidence>
<dbReference type="STRING" id="469378.Ccur_09550"/>
<organism evidence="7 8">
    <name type="scientific">Cryptobacterium curtum (strain ATCC 700683 / DSM 15641 / CCUG 43107 / 12-3)</name>
    <dbReference type="NCBI Taxonomy" id="469378"/>
    <lineage>
        <taxon>Bacteria</taxon>
        <taxon>Bacillati</taxon>
        <taxon>Actinomycetota</taxon>
        <taxon>Coriobacteriia</taxon>
        <taxon>Eggerthellales</taxon>
        <taxon>Eggerthellaceae</taxon>
        <taxon>Cryptobacterium</taxon>
    </lineage>
</organism>
<dbReference type="SUPFAM" id="SSF56519">
    <property type="entry name" value="Penicillin binding protein dimerisation domain"/>
    <property type="match status" value="1"/>
</dbReference>
<dbReference type="InterPro" id="IPR005311">
    <property type="entry name" value="PBP_dimer"/>
</dbReference>
<dbReference type="InterPro" id="IPR036138">
    <property type="entry name" value="PBP_dimer_sf"/>
</dbReference>
<dbReference type="SUPFAM" id="SSF56601">
    <property type="entry name" value="beta-lactamase/transpeptidase-like"/>
    <property type="match status" value="1"/>
</dbReference>
<dbReference type="AlphaFoldDB" id="C7MP11"/>
<dbReference type="EMBL" id="CP001682">
    <property type="protein sequence ID" value="ACU94651.1"/>
    <property type="molecule type" value="Genomic_DNA"/>
</dbReference>
<dbReference type="Gene3D" id="3.40.710.10">
    <property type="entry name" value="DD-peptidase/beta-lactamase superfamily"/>
    <property type="match status" value="1"/>
</dbReference>
<dbReference type="KEGG" id="ccu:Ccur_09550"/>
<keyword evidence="7" id="KW-0132">Cell division</keyword>
<dbReference type="RefSeq" id="WP_012803337.1">
    <property type="nucleotide sequence ID" value="NC_013170.1"/>
</dbReference>
<dbReference type="OrthoDB" id="9789078at2"/>
<accession>C7MP11</accession>
<reference evidence="7 8" key="1">
    <citation type="journal article" date="2009" name="Stand. Genomic Sci.">
        <title>Complete genome sequence of Cryptobacterium curtum type strain (12-3).</title>
        <authorList>
            <person name="Mavrommatis K."/>
            <person name="Pukall R."/>
            <person name="Rohde C."/>
            <person name="Chen F."/>
            <person name="Sims D."/>
            <person name="Brettin T."/>
            <person name="Kuske C."/>
            <person name="Detter J.C."/>
            <person name="Han C."/>
            <person name="Lapidus A."/>
            <person name="Copeland A."/>
            <person name="Glavina Del Rio T."/>
            <person name="Nolan M."/>
            <person name="Lucas S."/>
            <person name="Tice H."/>
            <person name="Cheng J.F."/>
            <person name="Bruce D."/>
            <person name="Goodwin L."/>
            <person name="Pitluck S."/>
            <person name="Ovchinnikova G."/>
            <person name="Pati A."/>
            <person name="Ivanova N."/>
            <person name="Chen A."/>
            <person name="Palaniappan K."/>
            <person name="Chain P."/>
            <person name="D'haeseleer P."/>
            <person name="Goker M."/>
            <person name="Bristow J."/>
            <person name="Eisen J.A."/>
            <person name="Markowitz V."/>
            <person name="Hugenholtz P."/>
            <person name="Rohde M."/>
            <person name="Klenk H.P."/>
            <person name="Kyrpides N.C."/>
        </authorList>
    </citation>
    <scope>NUCLEOTIDE SEQUENCE [LARGE SCALE GENOMIC DNA]</scope>
    <source>
        <strain evidence="8">ATCC 700683 / DSM 15641 / 12-3</strain>
    </source>
</reference>
<dbReference type="GO" id="GO:0051301">
    <property type="term" value="P:cell division"/>
    <property type="evidence" value="ECO:0007669"/>
    <property type="project" value="UniProtKB-KW"/>
</dbReference>
<comment type="subcellular location">
    <subcellularLocation>
        <location evidence="1">Membrane</location>
    </subcellularLocation>
</comment>
<gene>
    <name evidence="7" type="ordered locus">Ccur_09550</name>
</gene>
<evidence type="ECO:0000256" key="1">
    <source>
        <dbReference type="ARBA" id="ARBA00004370"/>
    </source>
</evidence>
<dbReference type="PANTHER" id="PTHR30627">
    <property type="entry name" value="PEPTIDOGLYCAN D,D-TRANSPEPTIDASE"/>
    <property type="match status" value="1"/>
</dbReference>
<keyword evidence="8" id="KW-1185">Reference proteome</keyword>
<dbReference type="InterPro" id="IPR050515">
    <property type="entry name" value="Beta-lactam/transpept"/>
</dbReference>
<name>C7MP11_CRYCD</name>
<dbReference type="eggNOG" id="COG0768">
    <property type="taxonomic scope" value="Bacteria"/>
</dbReference>
<dbReference type="Pfam" id="PF03717">
    <property type="entry name" value="PBP_dimer"/>
    <property type="match status" value="1"/>
</dbReference>